<feature type="compositionally biased region" description="Polar residues" evidence="1">
    <location>
        <begin position="36"/>
        <end position="49"/>
    </location>
</feature>
<proteinExistence type="predicted"/>
<name>A0A8H5ZLP2_COCSA</name>
<organism evidence="2 3">
    <name type="scientific">Cochliobolus sativus</name>
    <name type="common">Common root rot and spot blotch fungus</name>
    <name type="synonym">Bipolaris sorokiniana</name>
    <dbReference type="NCBI Taxonomy" id="45130"/>
    <lineage>
        <taxon>Eukaryota</taxon>
        <taxon>Fungi</taxon>
        <taxon>Dikarya</taxon>
        <taxon>Ascomycota</taxon>
        <taxon>Pezizomycotina</taxon>
        <taxon>Dothideomycetes</taxon>
        <taxon>Pleosporomycetidae</taxon>
        <taxon>Pleosporales</taxon>
        <taxon>Pleosporineae</taxon>
        <taxon>Pleosporaceae</taxon>
        <taxon>Bipolaris</taxon>
    </lineage>
</organism>
<dbReference type="EMBL" id="WNKQ01000005">
    <property type="protein sequence ID" value="KAF5851532.1"/>
    <property type="molecule type" value="Genomic_DNA"/>
</dbReference>
<evidence type="ECO:0000313" key="3">
    <source>
        <dbReference type="Proteomes" id="UP000624244"/>
    </source>
</evidence>
<feature type="region of interest" description="Disordered" evidence="1">
    <location>
        <begin position="35"/>
        <end position="57"/>
    </location>
</feature>
<feature type="region of interest" description="Disordered" evidence="1">
    <location>
        <begin position="1"/>
        <end position="22"/>
    </location>
</feature>
<protein>
    <submittedName>
        <fullName evidence="2">Uncharacterized protein</fullName>
    </submittedName>
</protein>
<dbReference type="Proteomes" id="UP000624244">
    <property type="component" value="Unassembled WGS sequence"/>
</dbReference>
<evidence type="ECO:0000313" key="2">
    <source>
        <dbReference type="EMBL" id="KAF5851532.1"/>
    </source>
</evidence>
<comment type="caution">
    <text evidence="2">The sequence shown here is derived from an EMBL/GenBank/DDBJ whole genome shotgun (WGS) entry which is preliminary data.</text>
</comment>
<dbReference type="AlphaFoldDB" id="A0A8H5ZLP2"/>
<gene>
    <name evidence="2" type="ORF">GGP41_004300</name>
</gene>
<accession>A0A8H5ZLP2</accession>
<evidence type="ECO:0000256" key="1">
    <source>
        <dbReference type="SAM" id="MobiDB-lite"/>
    </source>
</evidence>
<reference evidence="2" key="1">
    <citation type="submission" date="2019-11" db="EMBL/GenBank/DDBJ databases">
        <title>Bipolaris sorokiniana Genome sequencing.</title>
        <authorList>
            <person name="Wang H."/>
        </authorList>
    </citation>
    <scope>NUCLEOTIDE SEQUENCE</scope>
</reference>
<sequence>MSRRHVPGGSSSGATNMSRPIRGTVHGHMTHVKTLAGSQRSSPPAQDQLTYKPRPSGARCVSKRLAGAFVVVHEPQPLYIPTRHHICYSDPLRVNRLCLCPCHASFMLRGFACLLARSWNSCALHKRERGEGERGVTCCKTSWAMASLLQLPHIFDLQHLINTLLASRLRVFVLSFFLASSCALSPSLLGRFRCNTV</sequence>